<reference evidence="3" key="1">
    <citation type="journal article" date="2019" name="Int. J. Syst. Evol. Microbiol.">
        <title>The Global Catalogue of Microorganisms (GCM) 10K type strain sequencing project: providing services to taxonomists for standard genome sequencing and annotation.</title>
        <authorList>
            <consortium name="The Broad Institute Genomics Platform"/>
            <consortium name="The Broad Institute Genome Sequencing Center for Infectious Disease"/>
            <person name="Wu L."/>
            <person name="Ma J."/>
        </authorList>
    </citation>
    <scope>NUCLEOTIDE SEQUENCE [LARGE SCALE GENOMIC DNA]</scope>
    <source>
        <strain evidence="3">CCUG 49018</strain>
    </source>
</reference>
<evidence type="ECO:0000313" key="2">
    <source>
        <dbReference type="EMBL" id="MFD1237006.1"/>
    </source>
</evidence>
<dbReference type="CDD" id="cd00657">
    <property type="entry name" value="Ferritin_like"/>
    <property type="match status" value="1"/>
</dbReference>
<comment type="caution">
    <text evidence="2">The sequence shown here is derived from an EMBL/GenBank/DDBJ whole genome shotgun (WGS) entry which is preliminary data.</text>
</comment>
<dbReference type="InterPro" id="IPR029447">
    <property type="entry name" value="DUF4439"/>
</dbReference>
<keyword evidence="3" id="KW-1185">Reference proteome</keyword>
<dbReference type="Gene3D" id="1.20.1260.10">
    <property type="match status" value="1"/>
</dbReference>
<name>A0ABW3VQR8_9PSEU</name>
<sequence>MSGDDSGTRKTIDQSSIDALQDVLATEHAALWVYSLVVAFLPTDLAARARADSEAHRKLRGLIEQTLSDVGARPVSALPSYSPPTPVTDSRSASALAVVAETDASARWRSLLERTVDLPLRGAALAALLECTGRCAQWRSSAGMTPVVPTFPGRTP</sequence>
<dbReference type="Proteomes" id="UP001597182">
    <property type="component" value="Unassembled WGS sequence"/>
</dbReference>
<dbReference type="InterPro" id="IPR012347">
    <property type="entry name" value="Ferritin-like"/>
</dbReference>
<evidence type="ECO:0000313" key="3">
    <source>
        <dbReference type="Proteomes" id="UP001597182"/>
    </source>
</evidence>
<proteinExistence type="predicted"/>
<accession>A0ABW3VQR8</accession>
<evidence type="ECO:0000259" key="1">
    <source>
        <dbReference type="Pfam" id="PF14530"/>
    </source>
</evidence>
<gene>
    <name evidence="2" type="ORF">ACFQ34_27280</name>
</gene>
<feature type="domain" description="DUF4439" evidence="1">
    <location>
        <begin position="19"/>
        <end position="155"/>
    </location>
</feature>
<organism evidence="2 3">
    <name type="scientific">Pseudonocardia benzenivorans</name>
    <dbReference type="NCBI Taxonomy" id="228005"/>
    <lineage>
        <taxon>Bacteria</taxon>
        <taxon>Bacillati</taxon>
        <taxon>Actinomycetota</taxon>
        <taxon>Actinomycetes</taxon>
        <taxon>Pseudonocardiales</taxon>
        <taxon>Pseudonocardiaceae</taxon>
        <taxon>Pseudonocardia</taxon>
    </lineage>
</organism>
<protein>
    <submittedName>
        <fullName evidence="2">Ferritin-like domain-containing protein</fullName>
    </submittedName>
</protein>
<dbReference type="RefSeq" id="WP_013676737.1">
    <property type="nucleotide sequence ID" value="NZ_BAABKS010000007.1"/>
</dbReference>
<dbReference type="SUPFAM" id="SSF47240">
    <property type="entry name" value="Ferritin-like"/>
    <property type="match status" value="1"/>
</dbReference>
<dbReference type="InterPro" id="IPR009078">
    <property type="entry name" value="Ferritin-like_SF"/>
</dbReference>
<dbReference type="Pfam" id="PF14530">
    <property type="entry name" value="DUF4439"/>
    <property type="match status" value="1"/>
</dbReference>
<dbReference type="EMBL" id="JBHTMB010000256">
    <property type="protein sequence ID" value="MFD1237006.1"/>
    <property type="molecule type" value="Genomic_DNA"/>
</dbReference>